<keyword evidence="10" id="KW-1185">Reference proteome</keyword>
<evidence type="ECO:0000259" key="8">
    <source>
        <dbReference type="PROSITE" id="PS50939"/>
    </source>
</evidence>
<dbReference type="PANTHER" id="PTHR47797:SF3">
    <property type="entry name" value="CYTOCHROME B561 DOMAIN-CONTAINING PROTEIN"/>
    <property type="match status" value="1"/>
</dbReference>
<feature type="transmembrane region" description="Helical" evidence="7">
    <location>
        <begin position="264"/>
        <end position="282"/>
    </location>
</feature>
<dbReference type="AlphaFoldDB" id="A0AAD5SLQ1"/>
<evidence type="ECO:0000256" key="6">
    <source>
        <dbReference type="ARBA" id="ARBA00023136"/>
    </source>
</evidence>
<evidence type="ECO:0000256" key="7">
    <source>
        <dbReference type="SAM" id="Phobius"/>
    </source>
</evidence>
<feature type="transmembrane region" description="Helical" evidence="7">
    <location>
        <begin position="199"/>
        <end position="217"/>
    </location>
</feature>
<keyword evidence="2" id="KW-0813">Transport</keyword>
<dbReference type="EMBL" id="JADGJH010005965">
    <property type="protein sequence ID" value="KAJ3078627.1"/>
    <property type="molecule type" value="Genomic_DNA"/>
</dbReference>
<dbReference type="InterPro" id="IPR006593">
    <property type="entry name" value="Cyt_b561/ferric_Rdtase_TM"/>
</dbReference>
<evidence type="ECO:0000256" key="5">
    <source>
        <dbReference type="ARBA" id="ARBA00022989"/>
    </source>
</evidence>
<dbReference type="PANTHER" id="PTHR47797">
    <property type="entry name" value="DEHYDROGENASE, PUTATIVE (AFU_ORTHOLOGUE AFUA_8G05805)-RELATED"/>
    <property type="match status" value="1"/>
</dbReference>
<gene>
    <name evidence="9" type="ORF">HK100_010652</name>
</gene>
<dbReference type="InterPro" id="IPR015920">
    <property type="entry name" value="Cellobiose_DH-like_cyt"/>
</dbReference>
<evidence type="ECO:0000256" key="1">
    <source>
        <dbReference type="ARBA" id="ARBA00004370"/>
    </source>
</evidence>
<feature type="transmembrane region" description="Helical" evidence="7">
    <location>
        <begin position="124"/>
        <end position="151"/>
    </location>
</feature>
<name>A0AAD5SLQ1_9FUNG</name>
<dbReference type="PROSITE" id="PS50939">
    <property type="entry name" value="CYTOCHROME_B561"/>
    <property type="match status" value="1"/>
</dbReference>
<keyword evidence="3 7" id="KW-0812">Transmembrane</keyword>
<keyword evidence="6 7" id="KW-0472">Membrane</keyword>
<evidence type="ECO:0000256" key="2">
    <source>
        <dbReference type="ARBA" id="ARBA00022448"/>
    </source>
</evidence>
<feature type="transmembrane region" description="Helical" evidence="7">
    <location>
        <begin position="163"/>
        <end position="187"/>
    </location>
</feature>
<dbReference type="SUPFAM" id="SSF49344">
    <property type="entry name" value="CBD9-like"/>
    <property type="match status" value="1"/>
</dbReference>
<dbReference type="Pfam" id="PF03188">
    <property type="entry name" value="Cytochrom_B561"/>
    <property type="match status" value="1"/>
</dbReference>
<protein>
    <recommendedName>
        <fullName evidence="8">Cytochrome b561 domain-containing protein</fullName>
    </recommendedName>
</protein>
<feature type="transmembrane region" description="Helical" evidence="7">
    <location>
        <begin position="58"/>
        <end position="79"/>
    </location>
</feature>
<keyword evidence="5 7" id="KW-1133">Transmembrane helix</keyword>
<dbReference type="Pfam" id="PF16010">
    <property type="entry name" value="CDH-cyt"/>
    <property type="match status" value="1"/>
</dbReference>
<dbReference type="Gene3D" id="1.20.120.1770">
    <property type="match status" value="1"/>
</dbReference>
<sequence>MASSSAMFVGWYNSSNEPVISQRSASNHVQPSVSSSQVFTHVSTPSSVSLLSTSKLSFSFQIPISLISTTAATSFIFGISDSAPSSPNSASSNFNQHDTYGVFSLDLSKAGSSTGSTESTSVPILVILHGLFMFLAWFVFPSTAIFIARFLKGRLGHLWYQLHVGLMFGGTGLCIILGLAFVEVYVVQKFGLPSFHAKLGVAIALGVYPLQILLGYISNAKFSINRKSIPWWDQLHWWIGRLVFLAAIVNIFLGLKLADVGHGLLIAFPVVVVLVVAGFVLAEWKMGAAHHVSGSTEKFVRNVELAER</sequence>
<feature type="domain" description="Cytochrome b561" evidence="8">
    <location>
        <begin position="91"/>
        <end position="293"/>
    </location>
</feature>
<dbReference type="GO" id="GO:0016020">
    <property type="term" value="C:membrane"/>
    <property type="evidence" value="ECO:0007669"/>
    <property type="project" value="UniProtKB-SubCell"/>
</dbReference>
<dbReference type="CDD" id="cd08760">
    <property type="entry name" value="Cyt_b561_FRRS1_like"/>
    <property type="match status" value="1"/>
</dbReference>
<evidence type="ECO:0000313" key="9">
    <source>
        <dbReference type="EMBL" id="KAJ3078627.1"/>
    </source>
</evidence>
<dbReference type="SMART" id="SM00665">
    <property type="entry name" value="B561"/>
    <property type="match status" value="1"/>
</dbReference>
<evidence type="ECO:0000256" key="4">
    <source>
        <dbReference type="ARBA" id="ARBA00022982"/>
    </source>
</evidence>
<organism evidence="9 10">
    <name type="scientific">Physocladia obscura</name>
    <dbReference type="NCBI Taxonomy" id="109957"/>
    <lineage>
        <taxon>Eukaryota</taxon>
        <taxon>Fungi</taxon>
        <taxon>Fungi incertae sedis</taxon>
        <taxon>Chytridiomycota</taxon>
        <taxon>Chytridiomycota incertae sedis</taxon>
        <taxon>Chytridiomycetes</taxon>
        <taxon>Chytridiales</taxon>
        <taxon>Chytriomycetaceae</taxon>
        <taxon>Physocladia</taxon>
    </lineage>
</organism>
<reference evidence="9" key="1">
    <citation type="submission" date="2020-05" db="EMBL/GenBank/DDBJ databases">
        <title>Phylogenomic resolution of chytrid fungi.</title>
        <authorList>
            <person name="Stajich J.E."/>
            <person name="Amses K."/>
            <person name="Simmons R."/>
            <person name="Seto K."/>
            <person name="Myers J."/>
            <person name="Bonds A."/>
            <person name="Quandt C.A."/>
            <person name="Barry K."/>
            <person name="Liu P."/>
            <person name="Grigoriev I."/>
            <person name="Longcore J.E."/>
            <person name="James T.Y."/>
        </authorList>
    </citation>
    <scope>NUCLEOTIDE SEQUENCE</scope>
    <source>
        <strain evidence="9">JEL0513</strain>
    </source>
</reference>
<evidence type="ECO:0000256" key="3">
    <source>
        <dbReference type="ARBA" id="ARBA00022692"/>
    </source>
</evidence>
<keyword evidence="4" id="KW-0249">Electron transport</keyword>
<comment type="subcellular location">
    <subcellularLocation>
        <location evidence="1">Membrane</location>
    </subcellularLocation>
</comment>
<feature type="transmembrane region" description="Helical" evidence="7">
    <location>
        <begin position="238"/>
        <end position="258"/>
    </location>
</feature>
<evidence type="ECO:0000313" key="10">
    <source>
        <dbReference type="Proteomes" id="UP001211907"/>
    </source>
</evidence>
<proteinExistence type="predicted"/>
<dbReference type="Proteomes" id="UP001211907">
    <property type="component" value="Unassembled WGS sequence"/>
</dbReference>
<comment type="caution">
    <text evidence="9">The sequence shown here is derived from an EMBL/GenBank/DDBJ whole genome shotgun (WGS) entry which is preliminary data.</text>
</comment>
<accession>A0AAD5SLQ1</accession>